<dbReference type="EMBL" id="CAFBMQ010000202">
    <property type="protein sequence ID" value="CAB4918758.1"/>
    <property type="molecule type" value="Genomic_DNA"/>
</dbReference>
<feature type="compositionally biased region" description="Low complexity" evidence="1">
    <location>
        <begin position="262"/>
        <end position="284"/>
    </location>
</feature>
<proteinExistence type="predicted"/>
<feature type="compositionally biased region" description="Low complexity" evidence="1">
    <location>
        <begin position="1"/>
        <end position="22"/>
    </location>
</feature>
<organism evidence="2">
    <name type="scientific">freshwater metagenome</name>
    <dbReference type="NCBI Taxonomy" id="449393"/>
    <lineage>
        <taxon>unclassified sequences</taxon>
        <taxon>metagenomes</taxon>
        <taxon>ecological metagenomes</taxon>
    </lineage>
</organism>
<name>A0A6J7HHG4_9ZZZZ</name>
<gene>
    <name evidence="2" type="ORF">UFOPK3609_01283</name>
</gene>
<accession>A0A6J7HHG4</accession>
<reference evidence="2" key="1">
    <citation type="submission" date="2020-05" db="EMBL/GenBank/DDBJ databases">
        <authorList>
            <person name="Chiriac C."/>
            <person name="Salcher M."/>
            <person name="Ghai R."/>
            <person name="Kavagutti S V."/>
        </authorList>
    </citation>
    <scope>NUCLEOTIDE SEQUENCE</scope>
</reference>
<dbReference type="AlphaFoldDB" id="A0A6J7HHG4"/>
<feature type="region of interest" description="Disordered" evidence="1">
    <location>
        <begin position="1"/>
        <end position="96"/>
    </location>
</feature>
<feature type="compositionally biased region" description="Polar residues" evidence="1">
    <location>
        <begin position="52"/>
        <end position="65"/>
    </location>
</feature>
<protein>
    <submittedName>
        <fullName evidence="2">Unannotated protein</fullName>
    </submittedName>
</protein>
<evidence type="ECO:0000256" key="1">
    <source>
        <dbReference type="SAM" id="MobiDB-lite"/>
    </source>
</evidence>
<sequence>MYRLASAATAARPTACRASTCRSAGRPGSFSPASRASDSIDRPRSLPPPPTATRSLSSVVSATRQPSPGSPSRSESGIRTSSKKTSLKSDCPPIWRSGRTVTPGACMSTTNIVSPPCLGRSGSVRVSRMPKSETCASVVQTFWPLTTQSSPSRTAVVRSAARSEPLAGSLNSWHQTSSARSSRARYFSCCSGVPCAMTVGPHMPIPMWLIRLGTRARASSWPTIACWASEPACPPCSAAQATPTSPASASTRWVRRSACSCSRGSAASSPASRCTSSAACSASRSRTRAR</sequence>
<evidence type="ECO:0000313" key="2">
    <source>
        <dbReference type="EMBL" id="CAB4918758.1"/>
    </source>
</evidence>
<feature type="region of interest" description="Disordered" evidence="1">
    <location>
        <begin position="262"/>
        <end position="290"/>
    </location>
</feature>
<feature type="compositionally biased region" description="Low complexity" evidence="1">
    <location>
        <begin position="66"/>
        <end position="77"/>
    </location>
</feature>